<dbReference type="CDD" id="cd02570">
    <property type="entry name" value="PseudoU_synth_EcTruA"/>
    <property type="match status" value="1"/>
</dbReference>
<dbReference type="FunFam" id="3.30.70.580:FF:000001">
    <property type="entry name" value="tRNA pseudouridine synthase A"/>
    <property type="match status" value="1"/>
</dbReference>
<dbReference type="InterPro" id="IPR020095">
    <property type="entry name" value="PsdUridine_synth_TruA_C"/>
</dbReference>
<feature type="domain" description="Pseudouridine synthase I TruA alpha/beta" evidence="9">
    <location>
        <begin position="33"/>
        <end position="127"/>
    </location>
</feature>
<evidence type="ECO:0000259" key="9">
    <source>
        <dbReference type="Pfam" id="PF01416"/>
    </source>
</evidence>
<evidence type="ECO:0000256" key="7">
    <source>
        <dbReference type="PIRSR" id="PIRSR001430-3"/>
    </source>
</evidence>
<dbReference type="InterPro" id="IPR020103">
    <property type="entry name" value="PsdUridine_synth_cat_dom_sf"/>
</dbReference>
<feature type="site" description="Interaction with tRNA" evidence="7">
    <location>
        <position position="142"/>
    </location>
</feature>
<evidence type="ECO:0000313" key="10">
    <source>
        <dbReference type="EMBL" id="CRL60507.1"/>
    </source>
</evidence>
<keyword evidence="2 4" id="KW-0819">tRNA processing</keyword>
<evidence type="ECO:0000256" key="5">
    <source>
        <dbReference type="PIRSR" id="PIRSR001430-1"/>
    </source>
</evidence>
<dbReference type="GO" id="GO:0003723">
    <property type="term" value="F:RNA binding"/>
    <property type="evidence" value="ECO:0007669"/>
    <property type="project" value="InterPro"/>
</dbReference>
<dbReference type="GO" id="GO:0031119">
    <property type="term" value="P:tRNA pseudouridine synthesis"/>
    <property type="evidence" value="ECO:0007669"/>
    <property type="project" value="UniProtKB-UniRule"/>
</dbReference>
<dbReference type="Gene3D" id="3.30.70.660">
    <property type="entry name" value="Pseudouridine synthase I, catalytic domain, C-terminal subdomain"/>
    <property type="match status" value="1"/>
</dbReference>
<dbReference type="EC" id="5.4.99.12" evidence="4"/>
<evidence type="ECO:0000256" key="4">
    <source>
        <dbReference type="HAMAP-Rule" id="MF_00171"/>
    </source>
</evidence>
<comment type="subunit">
    <text evidence="4">Homodimer.</text>
</comment>
<feature type="active site" description="Nucleophile" evidence="4 5">
    <location>
        <position position="76"/>
    </location>
</feature>
<dbReference type="Proteomes" id="UP000183920">
    <property type="component" value="Unassembled WGS sequence"/>
</dbReference>
<comment type="catalytic activity">
    <reaction evidence="4 8">
        <text>uridine(38/39/40) in tRNA = pseudouridine(38/39/40) in tRNA</text>
        <dbReference type="Rhea" id="RHEA:22376"/>
        <dbReference type="Rhea" id="RHEA-COMP:10085"/>
        <dbReference type="Rhea" id="RHEA-COMP:10087"/>
        <dbReference type="ChEBI" id="CHEBI:65314"/>
        <dbReference type="ChEBI" id="CHEBI:65315"/>
        <dbReference type="EC" id="5.4.99.12"/>
    </reaction>
</comment>
<dbReference type="PANTHER" id="PTHR11142">
    <property type="entry name" value="PSEUDOURIDYLATE SYNTHASE"/>
    <property type="match status" value="1"/>
</dbReference>
<dbReference type="NCBIfam" id="TIGR00071">
    <property type="entry name" value="hisT_truA"/>
    <property type="match status" value="1"/>
</dbReference>
<comment type="function">
    <text evidence="4">Formation of pseudouridine at positions 38, 39 and 40 in the anticodon stem and loop of transfer RNAs.</text>
</comment>
<dbReference type="SUPFAM" id="SSF55120">
    <property type="entry name" value="Pseudouridine synthase"/>
    <property type="match status" value="1"/>
</dbReference>
<feature type="region of interest" description="Interaction with tRNA" evidence="7">
    <location>
        <begin position="184"/>
        <end position="188"/>
    </location>
</feature>
<evidence type="ECO:0000256" key="6">
    <source>
        <dbReference type="PIRSR" id="PIRSR001430-2"/>
    </source>
</evidence>
<gene>
    <name evidence="4 10" type="primary">truA</name>
    <name evidence="10" type="ORF">BN1804_00997</name>
</gene>
<feature type="domain" description="Pseudouridine synthase I TruA alpha/beta" evidence="9">
    <location>
        <begin position="167"/>
        <end position="269"/>
    </location>
</feature>
<comment type="similarity">
    <text evidence="1 4 8">Belongs to the tRNA pseudouridine synthase TruA family.</text>
</comment>
<evidence type="ECO:0000256" key="2">
    <source>
        <dbReference type="ARBA" id="ARBA00022694"/>
    </source>
</evidence>
<keyword evidence="3 4" id="KW-0413">Isomerase</keyword>
<dbReference type="InterPro" id="IPR020097">
    <property type="entry name" value="PsdUridine_synth_TruA_a/b_dom"/>
</dbReference>
<dbReference type="HAMAP" id="MF_00171">
    <property type="entry name" value="TruA"/>
    <property type="match status" value="1"/>
</dbReference>
<dbReference type="FunFam" id="3.30.70.660:FF:000001">
    <property type="entry name" value="tRNA pseudouridine synthase A"/>
    <property type="match status" value="1"/>
</dbReference>
<comment type="caution">
    <text evidence="4">Lacks conserved residue(s) required for the propagation of feature annotation.</text>
</comment>
<name>A0A0G4Q3J5_9GAMM</name>
<feature type="site" description="Interaction with tRNA; Important for base-flipping" evidence="7">
    <location>
        <position position="74"/>
    </location>
</feature>
<dbReference type="Gene3D" id="3.30.70.580">
    <property type="entry name" value="Pseudouridine synthase I, catalytic domain, N-terminal subdomain"/>
    <property type="match status" value="1"/>
</dbReference>
<dbReference type="PIRSF" id="PIRSF001430">
    <property type="entry name" value="tRNA_psdUrid_synth"/>
    <property type="match status" value="1"/>
</dbReference>
<feature type="site" description="Interaction with tRNA" evidence="7">
    <location>
        <position position="155"/>
    </location>
</feature>
<dbReference type="EMBL" id="CVRY01000002">
    <property type="protein sequence ID" value="CRL60507.1"/>
    <property type="molecule type" value="Genomic_DNA"/>
</dbReference>
<feature type="site" description="Interaction with tRNA" evidence="7">
    <location>
        <position position="126"/>
    </location>
</feature>
<proteinExistence type="inferred from homology"/>
<organism evidence="10 11">
    <name type="scientific">Proteus penneri</name>
    <dbReference type="NCBI Taxonomy" id="102862"/>
    <lineage>
        <taxon>Bacteria</taxon>
        <taxon>Pseudomonadati</taxon>
        <taxon>Pseudomonadota</taxon>
        <taxon>Gammaproteobacteria</taxon>
        <taxon>Enterobacterales</taxon>
        <taxon>Morganellaceae</taxon>
        <taxon>Proteus</taxon>
    </lineage>
</organism>
<evidence type="ECO:0000313" key="11">
    <source>
        <dbReference type="Proteomes" id="UP000183920"/>
    </source>
</evidence>
<evidence type="ECO:0000256" key="1">
    <source>
        <dbReference type="ARBA" id="ARBA00009375"/>
    </source>
</evidence>
<dbReference type="GO" id="GO:0160147">
    <property type="term" value="F:tRNA pseudouridine(38-40) synthase activity"/>
    <property type="evidence" value="ECO:0007669"/>
    <property type="project" value="UniProtKB-EC"/>
</dbReference>
<evidence type="ECO:0000256" key="8">
    <source>
        <dbReference type="RuleBase" id="RU003792"/>
    </source>
</evidence>
<dbReference type="RefSeq" id="WP_072063197.1">
    <property type="nucleotide sequence ID" value="NZ_CVRY01000002.1"/>
</dbReference>
<feature type="site" description="Interaction with tRNA" evidence="7">
    <location>
        <position position="94"/>
    </location>
</feature>
<evidence type="ECO:0000256" key="3">
    <source>
        <dbReference type="ARBA" id="ARBA00023235"/>
    </source>
</evidence>
<protein>
    <recommendedName>
        <fullName evidence="4">tRNA pseudouridine synthase A</fullName>
        <ecNumber evidence="4">5.4.99.12</ecNumber>
    </recommendedName>
    <alternativeName>
        <fullName evidence="4">tRNA pseudouridine(38-40) synthase</fullName>
    </alternativeName>
    <alternativeName>
        <fullName evidence="4">tRNA pseudouridylate synthase I</fullName>
    </alternativeName>
    <alternativeName>
        <fullName evidence="4">tRNA-uridine isomerase I</fullName>
    </alternativeName>
</protein>
<dbReference type="InterPro" id="IPR001406">
    <property type="entry name" value="PsdUridine_synth_TruA"/>
</dbReference>
<dbReference type="InterPro" id="IPR020094">
    <property type="entry name" value="TruA/RsuA/RluB/E/F_N"/>
</dbReference>
<feature type="binding site" evidence="4 6">
    <location>
        <position position="134"/>
    </location>
    <ligand>
        <name>substrate</name>
    </ligand>
</feature>
<reference evidence="11" key="1">
    <citation type="submission" date="2015-06" db="EMBL/GenBank/DDBJ databases">
        <authorList>
            <person name="Urmite Genomes"/>
        </authorList>
    </citation>
    <scope>NUCLEOTIDE SEQUENCE [LARGE SCALE GENOMIC DNA]</scope>
    <source>
        <strain evidence="11">CSUR P1867</strain>
    </source>
</reference>
<dbReference type="AlphaFoldDB" id="A0A0G4Q3J5"/>
<sequence length="294" mass="32945">MNVQVSAEVAEQPLTESAVTSESTTIKIALGVEYDGSRYYGWQRQNEVRSVQERLEKALSQVANEPISVFCAGRTDAGVHATGQVVHFETTAHRKDPAWTMGVNTHLPADIAVRWVKTVADDFHARFSATARRYRYVIFNHRYRPAILSSGVTHFHYPLDAERMHQAAQCLLGENDFTSFRAVQCQSRTPWRNVMHINVSRYGDYVVVDIKANAFVHHMVRNIVGSLLEIGCGNQDITWMAELLALKDRTKAAATAKANGLYLVSVDYPDHFELPKPAMGPLFLADNPIEISQS</sequence>
<dbReference type="PANTHER" id="PTHR11142:SF0">
    <property type="entry name" value="TRNA PSEUDOURIDINE SYNTHASE-LIKE 1"/>
    <property type="match status" value="1"/>
</dbReference>
<accession>A0A0G4Q3J5</accession>
<dbReference type="Pfam" id="PF01416">
    <property type="entry name" value="PseudoU_synth_1"/>
    <property type="match status" value="2"/>
</dbReference>